<proteinExistence type="inferred from homology"/>
<accession>A0A147K6G6</accession>
<feature type="transmembrane region" description="Helical" evidence="3">
    <location>
        <begin position="37"/>
        <end position="55"/>
    </location>
</feature>
<feature type="transmembrane region" description="Helical" evidence="3">
    <location>
        <begin position="267"/>
        <end position="291"/>
    </location>
</feature>
<evidence type="ECO:0000256" key="1">
    <source>
        <dbReference type="ARBA" id="ARBA00004127"/>
    </source>
</evidence>
<feature type="domain" description="EamA" evidence="4">
    <location>
        <begin position="9"/>
        <end position="138"/>
    </location>
</feature>
<feature type="transmembrane region" description="Helical" evidence="3">
    <location>
        <begin position="67"/>
        <end position="85"/>
    </location>
</feature>
<protein>
    <submittedName>
        <fullName evidence="5">Membrane protein</fullName>
    </submittedName>
</protein>
<feature type="transmembrane region" description="Helical" evidence="3">
    <location>
        <begin position="148"/>
        <end position="168"/>
    </location>
</feature>
<gene>
    <name evidence="5" type="ORF">Q75_12310</name>
</gene>
<feature type="domain" description="EamA" evidence="4">
    <location>
        <begin position="150"/>
        <end position="284"/>
    </location>
</feature>
<dbReference type="PANTHER" id="PTHR22911:SF76">
    <property type="entry name" value="EAMA DOMAIN-CONTAINING PROTEIN"/>
    <property type="match status" value="1"/>
</dbReference>
<comment type="caution">
    <text evidence="5">The sequence shown here is derived from an EMBL/GenBank/DDBJ whole genome shotgun (WGS) entry which is preliminary data.</text>
</comment>
<sequence length="301" mass="33397">MLNKSLPTLSLIIGVISVSTSAIFVKLSSADAGTIAFYRLLFSTILLLPYFLFKSKSDLNHFNRKDWWLSLLSGLFLAVHFILWFESLNYTSVASSTVLVTLQPIFAFIGTYIFFKEVISIKSIIAASIAIVGSFIISWGDFKVDGQALLGDMLALAACALVTGYLLIGQSLRKKLTLTSYTFIVYGFSSVILLIYVLLNGEMLVGFSNDNWIYFLLLAIFPTLLGHSLFNWSIKYISTNVISVAILLEPVGATILAYLLLNESIYIYQIVGGMIIIVGILLFSIPVRLVIKKKRSIENHS</sequence>
<dbReference type="EMBL" id="LDYG01000039">
    <property type="protein sequence ID" value="KUP05377.1"/>
    <property type="molecule type" value="Genomic_DNA"/>
</dbReference>
<name>A0A147K6G6_9BACI</name>
<dbReference type="PATRIC" id="fig|1150625.3.peg.2592"/>
<evidence type="ECO:0000313" key="6">
    <source>
        <dbReference type="Proteomes" id="UP000074108"/>
    </source>
</evidence>
<evidence type="ECO:0000256" key="2">
    <source>
        <dbReference type="ARBA" id="ARBA00007362"/>
    </source>
</evidence>
<keyword evidence="3" id="KW-1133">Transmembrane helix</keyword>
<evidence type="ECO:0000256" key="3">
    <source>
        <dbReference type="SAM" id="Phobius"/>
    </source>
</evidence>
<keyword evidence="3" id="KW-0472">Membrane</keyword>
<feature type="transmembrane region" description="Helical" evidence="3">
    <location>
        <begin position="211"/>
        <end position="230"/>
    </location>
</feature>
<feature type="transmembrane region" description="Helical" evidence="3">
    <location>
        <begin position="242"/>
        <end position="261"/>
    </location>
</feature>
<dbReference type="SUPFAM" id="SSF103481">
    <property type="entry name" value="Multidrug resistance efflux transporter EmrE"/>
    <property type="match status" value="2"/>
</dbReference>
<dbReference type="OrthoDB" id="9790852at2"/>
<dbReference type="Proteomes" id="UP000074108">
    <property type="component" value="Unassembled WGS sequence"/>
</dbReference>
<comment type="subcellular location">
    <subcellularLocation>
        <location evidence="1">Endomembrane system</location>
        <topology evidence="1">Multi-pass membrane protein</topology>
    </subcellularLocation>
</comment>
<feature type="transmembrane region" description="Helical" evidence="3">
    <location>
        <begin position="180"/>
        <end position="199"/>
    </location>
</feature>
<feature type="transmembrane region" description="Helical" evidence="3">
    <location>
        <begin position="124"/>
        <end position="142"/>
    </location>
</feature>
<reference evidence="5 6" key="1">
    <citation type="journal article" date="2016" name="Front. Microbiol.">
        <title>Microevolution Analysis of Bacillus coahuilensis Unveils Differences in Phosphorus Acquisition Strategies and Their Regulation.</title>
        <authorList>
            <person name="Gomez-Lunar Z."/>
            <person name="Hernandez-Gonzalez I."/>
            <person name="Rodriguez-Torres M.D."/>
            <person name="Souza V."/>
            <person name="Olmedo-Alvarez G."/>
        </authorList>
    </citation>
    <scope>NUCLEOTIDE SEQUENCE [LARGE SCALE GENOMIC DNA]</scope>
    <source>
        <strain evidence="6">p1.1.43</strain>
    </source>
</reference>
<organism evidence="5 6">
    <name type="scientific">Bacillus coahuilensis p1.1.43</name>
    <dbReference type="NCBI Taxonomy" id="1150625"/>
    <lineage>
        <taxon>Bacteria</taxon>
        <taxon>Bacillati</taxon>
        <taxon>Bacillota</taxon>
        <taxon>Bacilli</taxon>
        <taxon>Bacillales</taxon>
        <taxon>Bacillaceae</taxon>
        <taxon>Bacillus</taxon>
    </lineage>
</organism>
<dbReference type="STRING" id="1150625.Q75_12310"/>
<dbReference type="PANTHER" id="PTHR22911">
    <property type="entry name" value="ACYL-MALONYL CONDENSING ENZYME-RELATED"/>
    <property type="match status" value="1"/>
</dbReference>
<dbReference type="InterPro" id="IPR037185">
    <property type="entry name" value="EmrE-like"/>
</dbReference>
<comment type="similarity">
    <text evidence="2">Belongs to the EamA transporter family.</text>
</comment>
<dbReference type="GO" id="GO:0016020">
    <property type="term" value="C:membrane"/>
    <property type="evidence" value="ECO:0007669"/>
    <property type="project" value="InterPro"/>
</dbReference>
<keyword evidence="3" id="KW-0812">Transmembrane</keyword>
<feature type="transmembrane region" description="Helical" evidence="3">
    <location>
        <begin position="97"/>
        <end position="115"/>
    </location>
</feature>
<evidence type="ECO:0000313" key="5">
    <source>
        <dbReference type="EMBL" id="KUP05377.1"/>
    </source>
</evidence>
<keyword evidence="6" id="KW-1185">Reference proteome</keyword>
<dbReference type="InterPro" id="IPR000620">
    <property type="entry name" value="EamA_dom"/>
</dbReference>
<dbReference type="Pfam" id="PF00892">
    <property type="entry name" value="EamA"/>
    <property type="match status" value="2"/>
</dbReference>
<evidence type="ECO:0000259" key="4">
    <source>
        <dbReference type="Pfam" id="PF00892"/>
    </source>
</evidence>
<dbReference type="AlphaFoldDB" id="A0A147K6G6"/>